<dbReference type="GO" id="GO:0022857">
    <property type="term" value="F:transmembrane transporter activity"/>
    <property type="evidence" value="ECO:0007669"/>
    <property type="project" value="InterPro"/>
</dbReference>
<protein>
    <recommendedName>
        <fullName evidence="9">Sodium:solute symporter family protein</fullName>
    </recommendedName>
</protein>
<name>A0AAF5PX37_WUCBA</name>
<accession>A0AAF5PX37</accession>
<dbReference type="Gene3D" id="1.20.1730.10">
    <property type="entry name" value="Sodium/glucose cotransporter"/>
    <property type="match status" value="1"/>
</dbReference>
<feature type="transmembrane region" description="Helical" evidence="6">
    <location>
        <begin position="421"/>
        <end position="441"/>
    </location>
</feature>
<feature type="transmembrane region" description="Helical" evidence="6">
    <location>
        <begin position="389"/>
        <end position="414"/>
    </location>
</feature>
<keyword evidence="3 6" id="KW-0812">Transmembrane</keyword>
<evidence type="ECO:0000256" key="5">
    <source>
        <dbReference type="ARBA" id="ARBA00023136"/>
    </source>
</evidence>
<feature type="transmembrane region" description="Helical" evidence="6">
    <location>
        <begin position="181"/>
        <end position="199"/>
    </location>
</feature>
<feature type="transmembrane region" description="Helical" evidence="6">
    <location>
        <begin position="362"/>
        <end position="383"/>
    </location>
</feature>
<feature type="transmembrane region" description="Helical" evidence="6">
    <location>
        <begin position="317"/>
        <end position="342"/>
    </location>
</feature>
<dbReference type="PROSITE" id="PS50283">
    <property type="entry name" value="NA_SOLUT_SYMP_3"/>
    <property type="match status" value="1"/>
</dbReference>
<evidence type="ECO:0000256" key="2">
    <source>
        <dbReference type="ARBA" id="ARBA00006434"/>
    </source>
</evidence>
<evidence type="ECO:0000313" key="7">
    <source>
        <dbReference type="Proteomes" id="UP000093561"/>
    </source>
</evidence>
<dbReference type="InterPro" id="IPR038377">
    <property type="entry name" value="Na/Glc_symporter_sf"/>
</dbReference>
<dbReference type="InterPro" id="IPR001734">
    <property type="entry name" value="Na/solute_symporter"/>
</dbReference>
<comment type="similarity">
    <text evidence="2">Belongs to the sodium:solute symporter (SSF) (TC 2.A.21) family.</text>
</comment>
<dbReference type="AlphaFoldDB" id="A0AAF5PX37"/>
<keyword evidence="4 6" id="KW-1133">Transmembrane helix</keyword>
<feature type="transmembrane region" description="Helical" evidence="6">
    <location>
        <begin position="152"/>
        <end position="174"/>
    </location>
</feature>
<evidence type="ECO:0000256" key="3">
    <source>
        <dbReference type="ARBA" id="ARBA00022692"/>
    </source>
</evidence>
<keyword evidence="5 6" id="KW-0472">Membrane</keyword>
<feature type="transmembrane region" description="Helical" evidence="6">
    <location>
        <begin position="46"/>
        <end position="69"/>
    </location>
</feature>
<feature type="transmembrane region" description="Helical" evidence="6">
    <location>
        <begin position="118"/>
        <end position="146"/>
    </location>
</feature>
<dbReference type="Proteomes" id="UP000093561">
    <property type="component" value="Unassembled WGS sequence"/>
</dbReference>
<evidence type="ECO:0008006" key="9">
    <source>
        <dbReference type="Google" id="ProtNLM"/>
    </source>
</evidence>
<evidence type="ECO:0000256" key="1">
    <source>
        <dbReference type="ARBA" id="ARBA00004141"/>
    </source>
</evidence>
<dbReference type="GO" id="GO:0016020">
    <property type="term" value="C:membrane"/>
    <property type="evidence" value="ECO:0007669"/>
    <property type="project" value="UniProtKB-SubCell"/>
</dbReference>
<comment type="subcellular location">
    <subcellularLocation>
        <location evidence="1">Membrane</location>
        <topology evidence="1">Multi-pass membrane protein</topology>
    </subcellularLocation>
</comment>
<evidence type="ECO:0000256" key="4">
    <source>
        <dbReference type="ARBA" id="ARBA00022989"/>
    </source>
</evidence>
<evidence type="ECO:0000313" key="8">
    <source>
        <dbReference type="WBParaSite" id="mrna-Wban_06836"/>
    </source>
</evidence>
<organism evidence="7 8">
    <name type="scientific">Wuchereria bancrofti</name>
    <dbReference type="NCBI Taxonomy" id="6293"/>
    <lineage>
        <taxon>Eukaryota</taxon>
        <taxon>Metazoa</taxon>
        <taxon>Ecdysozoa</taxon>
        <taxon>Nematoda</taxon>
        <taxon>Chromadorea</taxon>
        <taxon>Rhabditida</taxon>
        <taxon>Spirurina</taxon>
        <taxon>Spiruromorpha</taxon>
        <taxon>Filarioidea</taxon>
        <taxon>Onchocercidae</taxon>
        <taxon>Wuchereria</taxon>
    </lineage>
</organism>
<feature type="transmembrane region" description="Helical" evidence="6">
    <location>
        <begin position="503"/>
        <end position="526"/>
    </location>
</feature>
<proteinExistence type="inferred from homology"/>
<feature type="transmembrane region" description="Helical" evidence="6">
    <location>
        <begin position="257"/>
        <end position="277"/>
    </location>
</feature>
<feature type="transmembrane region" description="Helical" evidence="6">
    <location>
        <begin position="226"/>
        <end position="245"/>
    </location>
</feature>
<evidence type="ECO:0000256" key="6">
    <source>
        <dbReference type="SAM" id="Phobius"/>
    </source>
</evidence>
<reference evidence="7" key="1">
    <citation type="submission" date="2015-03" db="EMBL/GenBank/DDBJ databases">
        <title>Wuchereria bancrofti Genome Sequencing Papua New Guinea Strain.</title>
        <authorList>
            <person name="Small S.T."/>
            <person name="Serre D."/>
            <person name="Zimmerman P.A."/>
        </authorList>
    </citation>
    <scope>NUCLEOTIDE SEQUENCE [LARGE SCALE GENOMIC DNA]</scope>
    <source>
        <strain evidence="7">pt0022</strain>
    </source>
</reference>
<reference evidence="7" key="2">
    <citation type="journal article" date="2016" name="Mol. Ecol.">
        <title>Population genomics of the filarial nematode parasite Wuchereria bancrofti from mosquitoes.</title>
        <authorList>
            <person name="Small S.T."/>
            <person name="Reimer L.J."/>
            <person name="Tisch D.J."/>
            <person name="King C.L."/>
            <person name="Christensen B.M."/>
            <person name="Siba P.M."/>
            <person name="Kazura J.W."/>
            <person name="Serre D."/>
            <person name="Zimmerman P.A."/>
        </authorList>
    </citation>
    <scope>NUCLEOTIDE SEQUENCE</scope>
    <source>
        <strain evidence="7">pt0022</strain>
    </source>
</reference>
<sequence>MQWMDLSQYLPMSLILIILIILGFDHFCFTSLISPTNFQQGITEISLFRSAINCTLIVIAPLILILPVTSPAELIILHYVLGYGCAALLAISLISPILHYNPSPSICYYIKLRFNQSFLYLLVCVLNVIFLMIFTVILLITTVSLITTRISFLSPYKICTMLGYTGIFAIAFGGQTTVSSNVFFASICLAMLAASYIIFDNLTNYIYNFVDIILSHDYLSFDSWTAFYLGILNGLHFLITSPLLYQQYFSLSSCRRLRESLAIHVLLFGLLTSIMLIPSNLFSNKINWFCQINSFAMFNVSHEDVSLEIDNGLFPSLINAVLSLVASFAIILTELTLINLIWEDLLRPLLIRRSLQQQIGSIQIGLLIIGSLIIALSNAWLYLDKPLKYGPISLLILGTLAAPMTALYTCSYLFPFLNGKGATTGLLTGIFGTLVLLYLYFRVTPLRFHHFPLQCFNETLITHSLIWPDCKFAYLELDFASTTLQAIANKAQKLLPILCEIPIAWYPLTTFIITALSMLFVSLCTCNSNTNEFDWKLIICIPYFGIFTRHTDNAISNDKHVAFVECESFRYAQQTPYPDTVATVTHMIQ</sequence>
<dbReference type="WBParaSite" id="mrna-Wban_06836">
    <property type="protein sequence ID" value="mrna-Wban_06836"/>
    <property type="gene ID" value="Wban_06836"/>
</dbReference>
<feature type="transmembrane region" description="Helical" evidence="6">
    <location>
        <begin position="12"/>
        <end position="34"/>
    </location>
</feature>
<reference evidence="8" key="3">
    <citation type="submission" date="2024-02" db="UniProtKB">
        <authorList>
            <consortium name="WormBaseParasite"/>
        </authorList>
    </citation>
    <scope>IDENTIFICATION</scope>
    <source>
        <strain evidence="8">pt0022</strain>
    </source>
</reference>
<feature type="transmembrane region" description="Helical" evidence="6">
    <location>
        <begin position="75"/>
        <end position="98"/>
    </location>
</feature>